<dbReference type="AlphaFoldDB" id="A0A4V3CV87"/>
<proteinExistence type="predicted"/>
<protein>
    <submittedName>
        <fullName evidence="6">Translocation and assembly module TamA</fullName>
    </submittedName>
</protein>
<dbReference type="RefSeq" id="WP_165644773.1">
    <property type="nucleotide sequence ID" value="NZ_BSPM01000002.1"/>
</dbReference>
<sequence length="644" mass="67646">MGQGRNDRARGLSAGVAALAVCLGATTAAGPARAFELFGVHLFGEKAPDPEASPDAQPYAIDVSVDTGDDDLATRIRDASALYADRDDTPPPSTAAFLSRVSAEYARLVGALYAEGYYGGAVTITVDGRDPATIEPDAVLPKPVKVAVSVSTGPRFTFGKVAIDGRAPPRPDLADRKTPTPESLGLVPGATARSTAVLGSERVLVDEWRRQGFPKAEIAKRDAVADHPSSTLDVGIDVKSGPAAVYGPVTASGTERMDPAFTAWMTGLKPGARYDPRDLERAAANLRRLQVFASQRLVEADAVGPDGTLPIDVKVAERLPRVFGAGGSFSTTEGAGVEGYWEHRNLFGEAERLRFEGRVAGIASTDPTDFSYFLGTSFVKPGILTPWTDLTAAVNGEREVLDAYTQNTVRGRVGLAHAFFEGLKGEVAANLEAVRIEDAAVEDDFLIASLPASLTWDTRDDALEPTEGFTLTGKLEPFHEFSYGNTGAVTELEGTTYLALDADARFVLAGRAAVGSIAGVPQDEFPASRMFFVGGGGSVRGYDYRNVGPRDATGDPIGGRSYVEASVELRAKVTDTIGVVPFLDAGQAFASSLPDFSEDLALGAGIGLRYYTGLGAIRVDGAVPLNPGPGDPAFAVYVGLGQSF</sequence>
<evidence type="ECO:0000313" key="6">
    <source>
        <dbReference type="EMBL" id="TDP81548.1"/>
    </source>
</evidence>
<comment type="subcellular location">
    <subcellularLocation>
        <location evidence="1">Membrane</location>
    </subcellularLocation>
</comment>
<keyword evidence="2" id="KW-0812">Transmembrane</keyword>
<keyword evidence="7" id="KW-1185">Reference proteome</keyword>
<dbReference type="GO" id="GO:0019867">
    <property type="term" value="C:outer membrane"/>
    <property type="evidence" value="ECO:0007669"/>
    <property type="project" value="InterPro"/>
</dbReference>
<keyword evidence="2" id="KW-1134">Transmembrane beta strand</keyword>
<evidence type="ECO:0000256" key="4">
    <source>
        <dbReference type="SAM" id="SignalP"/>
    </source>
</evidence>
<dbReference type="PANTHER" id="PTHR12815">
    <property type="entry name" value="SORTING AND ASSEMBLY MACHINERY SAMM50 PROTEIN FAMILY MEMBER"/>
    <property type="match status" value="1"/>
</dbReference>
<feature type="chain" id="PRO_5020270886" evidence="4">
    <location>
        <begin position="35"/>
        <end position="644"/>
    </location>
</feature>
<dbReference type="InterPro" id="IPR000184">
    <property type="entry name" value="Bac_surfAg_D15"/>
</dbReference>
<evidence type="ECO:0000256" key="2">
    <source>
        <dbReference type="ARBA" id="ARBA00022452"/>
    </source>
</evidence>
<comment type="caution">
    <text evidence="6">The sequence shown here is derived from an EMBL/GenBank/DDBJ whole genome shotgun (WGS) entry which is preliminary data.</text>
</comment>
<gene>
    <name evidence="6" type="ORF">EDD54_4418</name>
</gene>
<dbReference type="PANTHER" id="PTHR12815:SF42">
    <property type="entry name" value="BACTERIAL SURFACE ANTIGEN (D15) DOMAIN-CONTAINING PROTEIN"/>
    <property type="match status" value="1"/>
</dbReference>
<accession>A0A4V3CV87</accession>
<dbReference type="InterPro" id="IPR039910">
    <property type="entry name" value="D15-like"/>
</dbReference>
<name>A0A4V3CV87_9HYPH</name>
<evidence type="ECO:0000256" key="1">
    <source>
        <dbReference type="ARBA" id="ARBA00004370"/>
    </source>
</evidence>
<evidence type="ECO:0000256" key="3">
    <source>
        <dbReference type="ARBA" id="ARBA00023136"/>
    </source>
</evidence>
<dbReference type="Proteomes" id="UP000294547">
    <property type="component" value="Unassembled WGS sequence"/>
</dbReference>
<evidence type="ECO:0000313" key="7">
    <source>
        <dbReference type="Proteomes" id="UP000294547"/>
    </source>
</evidence>
<feature type="domain" description="Bacterial surface antigen (D15)" evidence="5">
    <location>
        <begin position="345"/>
        <end position="644"/>
    </location>
</feature>
<feature type="signal peptide" evidence="4">
    <location>
        <begin position="1"/>
        <end position="34"/>
    </location>
</feature>
<keyword evidence="3" id="KW-0472">Membrane</keyword>
<organism evidence="6 7">
    <name type="scientific">Oharaeibacter diazotrophicus</name>
    <dbReference type="NCBI Taxonomy" id="1920512"/>
    <lineage>
        <taxon>Bacteria</taxon>
        <taxon>Pseudomonadati</taxon>
        <taxon>Pseudomonadota</taxon>
        <taxon>Alphaproteobacteria</taxon>
        <taxon>Hyphomicrobiales</taxon>
        <taxon>Pleomorphomonadaceae</taxon>
        <taxon>Oharaeibacter</taxon>
    </lineage>
</organism>
<dbReference type="Gene3D" id="2.40.160.50">
    <property type="entry name" value="membrane protein fhac: a member of the omp85/tpsb transporter family"/>
    <property type="match status" value="1"/>
</dbReference>
<dbReference type="EMBL" id="SNXY01000012">
    <property type="protein sequence ID" value="TDP81548.1"/>
    <property type="molecule type" value="Genomic_DNA"/>
</dbReference>
<evidence type="ECO:0000259" key="5">
    <source>
        <dbReference type="Pfam" id="PF01103"/>
    </source>
</evidence>
<keyword evidence="4" id="KW-0732">Signal</keyword>
<dbReference type="Pfam" id="PF01103">
    <property type="entry name" value="Omp85"/>
    <property type="match status" value="1"/>
</dbReference>
<reference evidence="6 7" key="1">
    <citation type="submission" date="2019-03" db="EMBL/GenBank/DDBJ databases">
        <title>Genomic Encyclopedia of Type Strains, Phase IV (KMG-IV): sequencing the most valuable type-strain genomes for metagenomic binning, comparative biology and taxonomic classification.</title>
        <authorList>
            <person name="Goeker M."/>
        </authorList>
    </citation>
    <scope>NUCLEOTIDE SEQUENCE [LARGE SCALE GENOMIC DNA]</scope>
    <source>
        <strain evidence="6 7">DSM 102969</strain>
    </source>
</reference>